<dbReference type="GO" id="GO:0022625">
    <property type="term" value="C:cytosolic large ribosomal subunit"/>
    <property type="evidence" value="ECO:0007669"/>
    <property type="project" value="TreeGrafter"/>
</dbReference>
<dbReference type="PANTHER" id="PTHR10934">
    <property type="entry name" value="60S RIBOSOMAL PROTEIN L18"/>
    <property type="match status" value="1"/>
</dbReference>
<dbReference type="PANTHER" id="PTHR10934:SF25">
    <property type="entry name" value="LARGE RIBOSOMAL SUBUNIT PROTEIN EL18X-RELATED"/>
    <property type="match status" value="1"/>
</dbReference>
<evidence type="ECO:0000256" key="3">
    <source>
        <dbReference type="ARBA" id="ARBA00023274"/>
    </source>
</evidence>
<evidence type="ECO:0000256" key="1">
    <source>
        <dbReference type="ARBA" id="ARBA00006815"/>
    </source>
</evidence>
<proteinExistence type="inferred from homology"/>
<dbReference type="AlphaFoldDB" id="A0AA88D0P0"/>
<name>A0AA88D0P0_FICCA</name>
<dbReference type="Pfam" id="PF17135">
    <property type="entry name" value="Ribosomal_L18"/>
    <property type="match status" value="1"/>
</dbReference>
<dbReference type="GO" id="GO:0006412">
    <property type="term" value="P:translation"/>
    <property type="evidence" value="ECO:0007669"/>
    <property type="project" value="InterPro"/>
</dbReference>
<sequence>MVIRSGTELHKPNAVPDRFESQVHIPRDVPRFDEGIERREERKSDRLDLRVGVREGRFQRIDVGEERSEVVDGEDEVLVVSLADLLNFRFLGAREVAEAVEKGLGLAGGEGLADEGSQVLAVSDGGGEEELVELVGGVAVLGRRRSDFAATPTSSREREKQLRTNTSRHGIFVFLGIDLVAGGKSKKSKRTAPKSDDIYLKLLVKLYRFLVRRTGSNFNAVILKRLFMSKVNKAPLSLSRLIRFMKGKEGKVAVVVGTVTDDIRVYEVPALKVTALRFTETARARIEKAGGECLTFDQLALRAPLGQNTVLLRGPKNAREAVKHFGPAPGVPHSHTKPYVRSKGRKFETARGKRNSRGFRV</sequence>
<protein>
    <recommendedName>
        <fullName evidence="4">Large ribosomal subunit protein uL15/eL18 domain-containing protein</fullName>
    </recommendedName>
</protein>
<dbReference type="Gene3D" id="3.100.10.10">
    <property type="match status" value="1"/>
</dbReference>
<comment type="similarity">
    <text evidence="1">Belongs to the eukaryotic ribosomal protein eL18 family.</text>
</comment>
<dbReference type="FunFam" id="3.100.10.10:FF:000001">
    <property type="entry name" value="60S ribosomal protein L18"/>
    <property type="match status" value="1"/>
</dbReference>
<organism evidence="5 6">
    <name type="scientific">Ficus carica</name>
    <name type="common">Common fig</name>
    <dbReference type="NCBI Taxonomy" id="3494"/>
    <lineage>
        <taxon>Eukaryota</taxon>
        <taxon>Viridiplantae</taxon>
        <taxon>Streptophyta</taxon>
        <taxon>Embryophyta</taxon>
        <taxon>Tracheophyta</taxon>
        <taxon>Spermatophyta</taxon>
        <taxon>Magnoliopsida</taxon>
        <taxon>eudicotyledons</taxon>
        <taxon>Gunneridae</taxon>
        <taxon>Pentapetalae</taxon>
        <taxon>rosids</taxon>
        <taxon>fabids</taxon>
        <taxon>Rosales</taxon>
        <taxon>Moraceae</taxon>
        <taxon>Ficeae</taxon>
        <taxon>Ficus</taxon>
    </lineage>
</organism>
<keyword evidence="3" id="KW-0687">Ribonucleoprotein</keyword>
<comment type="caution">
    <text evidence="5">The sequence shown here is derived from an EMBL/GenBank/DDBJ whole genome shotgun (WGS) entry which is preliminary data.</text>
</comment>
<evidence type="ECO:0000256" key="2">
    <source>
        <dbReference type="ARBA" id="ARBA00022980"/>
    </source>
</evidence>
<dbReference type="EMBL" id="BTGU01000007">
    <property type="protein sequence ID" value="GMN37961.1"/>
    <property type="molecule type" value="Genomic_DNA"/>
</dbReference>
<dbReference type="GO" id="GO:0003735">
    <property type="term" value="F:structural constituent of ribosome"/>
    <property type="evidence" value="ECO:0007669"/>
    <property type="project" value="InterPro"/>
</dbReference>
<keyword evidence="6" id="KW-1185">Reference proteome</keyword>
<accession>A0AA88D0P0</accession>
<dbReference type="GO" id="GO:0003729">
    <property type="term" value="F:mRNA binding"/>
    <property type="evidence" value="ECO:0007669"/>
    <property type="project" value="UniProtKB-ARBA"/>
</dbReference>
<dbReference type="InterPro" id="IPR036227">
    <property type="entry name" value="Ribosomal_uL15/eL18_sf"/>
</dbReference>
<dbReference type="Proteomes" id="UP001187192">
    <property type="component" value="Unassembled WGS sequence"/>
</dbReference>
<dbReference type="SUPFAM" id="SSF52080">
    <property type="entry name" value="Ribosomal proteins L15p and L18e"/>
    <property type="match status" value="1"/>
</dbReference>
<evidence type="ECO:0000313" key="5">
    <source>
        <dbReference type="EMBL" id="GMN37961.1"/>
    </source>
</evidence>
<dbReference type="InterPro" id="IPR021131">
    <property type="entry name" value="Ribosomal_uL15/eL18"/>
</dbReference>
<feature type="domain" description="Large ribosomal subunit protein uL15/eL18" evidence="4">
    <location>
        <begin position="176"/>
        <end position="361"/>
    </location>
</feature>
<dbReference type="InterPro" id="IPR000039">
    <property type="entry name" value="Ribosomal_eL18"/>
</dbReference>
<gene>
    <name evidence="5" type="ORF">TIFTF001_007241</name>
</gene>
<evidence type="ECO:0000313" key="6">
    <source>
        <dbReference type="Proteomes" id="UP001187192"/>
    </source>
</evidence>
<evidence type="ECO:0000259" key="4">
    <source>
        <dbReference type="Pfam" id="PF17135"/>
    </source>
</evidence>
<keyword evidence="2" id="KW-0689">Ribosomal protein</keyword>
<reference evidence="5" key="1">
    <citation type="submission" date="2023-07" db="EMBL/GenBank/DDBJ databases">
        <title>draft genome sequence of fig (Ficus carica).</title>
        <authorList>
            <person name="Takahashi T."/>
            <person name="Nishimura K."/>
        </authorList>
    </citation>
    <scope>NUCLEOTIDE SEQUENCE</scope>
</reference>